<accession>A0ABU0P4E1</accession>
<feature type="transmembrane region" description="Helical" evidence="1">
    <location>
        <begin position="92"/>
        <end position="119"/>
    </location>
</feature>
<gene>
    <name evidence="2" type="ORF">QFZ46_000361</name>
</gene>
<organism evidence="2 3">
    <name type="scientific">Microbacterium murale</name>
    <dbReference type="NCBI Taxonomy" id="1081040"/>
    <lineage>
        <taxon>Bacteria</taxon>
        <taxon>Bacillati</taxon>
        <taxon>Actinomycetota</taxon>
        <taxon>Actinomycetes</taxon>
        <taxon>Micrococcales</taxon>
        <taxon>Microbacteriaceae</taxon>
        <taxon>Microbacterium</taxon>
    </lineage>
</organism>
<keyword evidence="1" id="KW-0812">Transmembrane</keyword>
<keyword evidence="1" id="KW-0472">Membrane</keyword>
<sequence length="175" mass="18906">MNSGSFLRIWIGCVLGCLPILALLLVPQLMRSRAGDEQLLLIGTALLAVLLIGAFVCAPIMAAWFSPVRGGREPRAAWRCARGVWQQRRGGAMIALAAGATIYVAGQVIGYIVGALVPYVSDNPAHLTDQSQSPWIIHYPAYALQAGVLYVMTTLAVAVYSWRLRSLRLSSGVRQ</sequence>
<protein>
    <submittedName>
        <fullName evidence="2">F0F1-type ATP synthase membrane subunit c/vacuolar-type H+-ATPase subunit K</fullName>
    </submittedName>
</protein>
<dbReference type="RefSeq" id="WP_307357715.1">
    <property type="nucleotide sequence ID" value="NZ_JAUSXK010000001.1"/>
</dbReference>
<name>A0ABU0P4E1_9MICO</name>
<evidence type="ECO:0000313" key="2">
    <source>
        <dbReference type="EMBL" id="MDQ0642201.1"/>
    </source>
</evidence>
<dbReference type="Proteomes" id="UP001239085">
    <property type="component" value="Unassembled WGS sequence"/>
</dbReference>
<proteinExistence type="predicted"/>
<dbReference type="EMBL" id="JAUSXK010000001">
    <property type="protein sequence ID" value="MDQ0642201.1"/>
    <property type="molecule type" value="Genomic_DNA"/>
</dbReference>
<keyword evidence="1" id="KW-1133">Transmembrane helix</keyword>
<feature type="transmembrane region" description="Helical" evidence="1">
    <location>
        <begin position="39"/>
        <end position="65"/>
    </location>
</feature>
<feature type="transmembrane region" description="Helical" evidence="1">
    <location>
        <begin position="139"/>
        <end position="162"/>
    </location>
</feature>
<evidence type="ECO:0000313" key="3">
    <source>
        <dbReference type="Proteomes" id="UP001239085"/>
    </source>
</evidence>
<evidence type="ECO:0000256" key="1">
    <source>
        <dbReference type="SAM" id="Phobius"/>
    </source>
</evidence>
<feature type="transmembrane region" description="Helical" evidence="1">
    <location>
        <begin position="7"/>
        <end position="27"/>
    </location>
</feature>
<keyword evidence="3" id="KW-1185">Reference proteome</keyword>
<comment type="caution">
    <text evidence="2">The sequence shown here is derived from an EMBL/GenBank/DDBJ whole genome shotgun (WGS) entry which is preliminary data.</text>
</comment>
<reference evidence="2 3" key="1">
    <citation type="submission" date="2023-07" db="EMBL/GenBank/DDBJ databases">
        <title>Comparative genomics of wheat-associated soil bacteria to identify genetic determinants of phenazine resistance.</title>
        <authorList>
            <person name="Mouncey N."/>
        </authorList>
    </citation>
    <scope>NUCLEOTIDE SEQUENCE [LARGE SCALE GENOMIC DNA]</scope>
    <source>
        <strain evidence="2 3">W2I7</strain>
    </source>
</reference>